<accession>A0A1S1R6T7</accession>
<dbReference type="InterPro" id="IPR050109">
    <property type="entry name" value="HTH-type_TetR-like_transc_reg"/>
</dbReference>
<feature type="DNA-binding region" description="H-T-H motif" evidence="4">
    <location>
        <begin position="57"/>
        <end position="76"/>
    </location>
</feature>
<keyword evidence="8" id="KW-1185">Reference proteome</keyword>
<comment type="caution">
    <text evidence="7">The sequence shown here is derived from an EMBL/GenBank/DDBJ whole genome shotgun (WGS) entry which is preliminary data.</text>
</comment>
<evidence type="ECO:0000259" key="6">
    <source>
        <dbReference type="PROSITE" id="PS50977"/>
    </source>
</evidence>
<dbReference type="InterPro" id="IPR009057">
    <property type="entry name" value="Homeodomain-like_sf"/>
</dbReference>
<dbReference type="SUPFAM" id="SSF46689">
    <property type="entry name" value="Homeodomain-like"/>
    <property type="match status" value="1"/>
</dbReference>
<organism evidence="7 8">
    <name type="scientific">Parafrankia colletiae</name>
    <dbReference type="NCBI Taxonomy" id="573497"/>
    <lineage>
        <taxon>Bacteria</taxon>
        <taxon>Bacillati</taxon>
        <taxon>Actinomycetota</taxon>
        <taxon>Actinomycetes</taxon>
        <taxon>Frankiales</taxon>
        <taxon>Frankiaceae</taxon>
        <taxon>Parafrankia</taxon>
    </lineage>
</organism>
<dbReference type="InterPro" id="IPR023772">
    <property type="entry name" value="DNA-bd_HTH_TetR-type_CS"/>
</dbReference>
<dbReference type="Pfam" id="PF00440">
    <property type="entry name" value="TetR_N"/>
    <property type="match status" value="1"/>
</dbReference>
<reference evidence="8" key="1">
    <citation type="submission" date="2016-07" db="EMBL/GenBank/DDBJ databases">
        <title>Sequence Frankia sp. strain CcI1.17.</title>
        <authorList>
            <person name="Ghodhbane-Gtari F."/>
            <person name="Swanson E."/>
            <person name="Gueddou A."/>
            <person name="Morris K."/>
            <person name="Hezbri K."/>
            <person name="Ktari A."/>
            <person name="Nouioui I."/>
            <person name="Abebe-Akele F."/>
            <person name="Simpson S."/>
            <person name="Thomas K."/>
            <person name="Gtari M."/>
            <person name="Tisa L.S."/>
            <person name="Hurst S."/>
        </authorList>
    </citation>
    <scope>NUCLEOTIDE SEQUENCE [LARGE SCALE GENOMIC DNA]</scope>
    <source>
        <strain evidence="8">Cc1.17</strain>
    </source>
</reference>
<evidence type="ECO:0000313" key="8">
    <source>
        <dbReference type="Proteomes" id="UP000179627"/>
    </source>
</evidence>
<keyword evidence="2 4" id="KW-0238">DNA-binding</keyword>
<dbReference type="AlphaFoldDB" id="A0A1S1R6T7"/>
<keyword evidence="1" id="KW-0805">Transcription regulation</keyword>
<dbReference type="GO" id="GO:0000976">
    <property type="term" value="F:transcription cis-regulatory region binding"/>
    <property type="evidence" value="ECO:0007669"/>
    <property type="project" value="TreeGrafter"/>
</dbReference>
<sequence>MNPGAQHTDGTAEPAAQHTDGTAEPAAQPLRSDAERNRARIIAAARKVFGRDGLNASMASVAREAGVGIATIFRRFPSKEELVAAVFADRMDTYVAAVAAALEHPDPWDGFAGFIETVCAMQAADRGFADILTMTFPAAKALEARRAEAYNGFLALIARAQDSGHLREDFTSRDLVLLLMANAGVVNATGDAAPDAWRRLVALMIQSFQAPARGPLPDPPGEAALYQAMLRASQSITSPEPGKAADVVKHR</sequence>
<dbReference type="InterPro" id="IPR001647">
    <property type="entry name" value="HTH_TetR"/>
</dbReference>
<keyword evidence="3" id="KW-0804">Transcription</keyword>
<dbReference type="RefSeq" id="WP_071083128.1">
    <property type="nucleotide sequence ID" value="NZ_MBLM01000056.1"/>
</dbReference>
<evidence type="ECO:0000256" key="4">
    <source>
        <dbReference type="PROSITE-ProRule" id="PRU00335"/>
    </source>
</evidence>
<dbReference type="OrthoDB" id="3382616at2"/>
<dbReference type="EMBL" id="MBLM01000056">
    <property type="protein sequence ID" value="OHV41461.1"/>
    <property type="molecule type" value="Genomic_DNA"/>
</dbReference>
<evidence type="ECO:0000256" key="3">
    <source>
        <dbReference type="ARBA" id="ARBA00023163"/>
    </source>
</evidence>
<feature type="domain" description="HTH tetR-type" evidence="6">
    <location>
        <begin position="35"/>
        <end position="94"/>
    </location>
</feature>
<dbReference type="InterPro" id="IPR036271">
    <property type="entry name" value="Tet_transcr_reg_TetR-rel_C_sf"/>
</dbReference>
<dbReference type="SUPFAM" id="SSF48498">
    <property type="entry name" value="Tetracyclin repressor-like, C-terminal domain"/>
    <property type="match status" value="1"/>
</dbReference>
<gene>
    <name evidence="7" type="ORF">CC117_33270</name>
</gene>
<evidence type="ECO:0000256" key="2">
    <source>
        <dbReference type="ARBA" id="ARBA00023125"/>
    </source>
</evidence>
<feature type="region of interest" description="Disordered" evidence="5">
    <location>
        <begin position="1"/>
        <end position="34"/>
    </location>
</feature>
<name>A0A1S1R6T7_9ACTN</name>
<dbReference type="InterPro" id="IPR049445">
    <property type="entry name" value="TetR_SbtR-like_C"/>
</dbReference>
<evidence type="ECO:0000313" key="7">
    <source>
        <dbReference type="EMBL" id="OHV41461.1"/>
    </source>
</evidence>
<dbReference type="PANTHER" id="PTHR30055:SF234">
    <property type="entry name" value="HTH-TYPE TRANSCRIPTIONAL REGULATOR BETI"/>
    <property type="match status" value="1"/>
</dbReference>
<dbReference type="GO" id="GO:0003700">
    <property type="term" value="F:DNA-binding transcription factor activity"/>
    <property type="evidence" value="ECO:0007669"/>
    <property type="project" value="TreeGrafter"/>
</dbReference>
<dbReference type="Proteomes" id="UP000179627">
    <property type="component" value="Unassembled WGS sequence"/>
</dbReference>
<proteinExistence type="predicted"/>
<dbReference type="Pfam" id="PF21597">
    <property type="entry name" value="TetR_C_43"/>
    <property type="match status" value="1"/>
</dbReference>
<dbReference type="PANTHER" id="PTHR30055">
    <property type="entry name" value="HTH-TYPE TRANSCRIPTIONAL REGULATOR RUTR"/>
    <property type="match status" value="1"/>
</dbReference>
<dbReference type="PRINTS" id="PR00455">
    <property type="entry name" value="HTHTETR"/>
</dbReference>
<dbReference type="PROSITE" id="PS50977">
    <property type="entry name" value="HTH_TETR_2"/>
    <property type="match status" value="1"/>
</dbReference>
<dbReference type="PROSITE" id="PS01081">
    <property type="entry name" value="HTH_TETR_1"/>
    <property type="match status" value="1"/>
</dbReference>
<evidence type="ECO:0000256" key="5">
    <source>
        <dbReference type="SAM" id="MobiDB-lite"/>
    </source>
</evidence>
<protein>
    <submittedName>
        <fullName evidence="7">TetR family transcriptional regulator</fullName>
    </submittedName>
</protein>
<dbReference type="Gene3D" id="1.10.357.10">
    <property type="entry name" value="Tetracycline Repressor, domain 2"/>
    <property type="match status" value="1"/>
</dbReference>
<evidence type="ECO:0000256" key="1">
    <source>
        <dbReference type="ARBA" id="ARBA00023015"/>
    </source>
</evidence>